<protein>
    <submittedName>
        <fullName evidence="1">33 kDa chaperonin</fullName>
    </submittedName>
</protein>
<dbReference type="EMBL" id="GBHO01027282">
    <property type="protein sequence ID" value="JAG16322.1"/>
    <property type="molecule type" value="Transcribed_RNA"/>
</dbReference>
<dbReference type="Pfam" id="PF05380">
    <property type="entry name" value="Peptidase_A17"/>
    <property type="match status" value="1"/>
</dbReference>
<dbReference type="PANTHER" id="PTHR47331:SF1">
    <property type="entry name" value="GAG-LIKE PROTEIN"/>
    <property type="match status" value="1"/>
</dbReference>
<dbReference type="AlphaFoldDB" id="A0A0A9X6G3"/>
<name>A0A0A9X6G3_LYGHE</name>
<accession>A0A0A9X6G3</accession>
<evidence type="ECO:0000313" key="1">
    <source>
        <dbReference type="EMBL" id="JAG16322.1"/>
    </source>
</evidence>
<gene>
    <name evidence="1" type="primary">hslO_0</name>
    <name evidence="1" type="ORF">CM83_274</name>
</gene>
<sequence length="283" mass="31569">QDISIPRLCVAEGAKSYQLVGFCDASELGFAASVYLRSESDESVRVELLKAKTRVAPLHVQTIQRLELSGAVLLSELLDSMKFLINHLHIEEFYLFTDSATVLAWLKTPPHKLKTYVANRVVKILELTQLSSWRHVVSASNAADCASRGLSPQELVDHNLWWNGPSFLINDPCDWPSSLSGLPSISALSELKPLPKVNLLNSTSRPKTSKQDENLLSIIAKYSSLTRLQRVIAWVMRFIVNTQSDSQAKLMGTLKVQELATALQIILRLTQAHYFAKDLKSLT</sequence>
<dbReference type="InterPro" id="IPR008042">
    <property type="entry name" value="Retrotrans_Pao"/>
</dbReference>
<dbReference type="PANTHER" id="PTHR47331">
    <property type="entry name" value="PHD-TYPE DOMAIN-CONTAINING PROTEIN"/>
    <property type="match status" value="1"/>
</dbReference>
<feature type="non-terminal residue" evidence="1">
    <location>
        <position position="1"/>
    </location>
</feature>
<reference evidence="1" key="1">
    <citation type="journal article" date="2014" name="PLoS ONE">
        <title>Transcriptome-Based Identification of ABC Transporters in the Western Tarnished Plant Bug Lygus hesperus.</title>
        <authorList>
            <person name="Hull J.J."/>
            <person name="Chaney K."/>
            <person name="Geib S.M."/>
            <person name="Fabrick J.A."/>
            <person name="Brent C.S."/>
            <person name="Walsh D."/>
            <person name="Lavine L.C."/>
        </authorList>
    </citation>
    <scope>NUCLEOTIDE SEQUENCE</scope>
</reference>
<organism evidence="1">
    <name type="scientific">Lygus hesperus</name>
    <name type="common">Western plant bug</name>
    <dbReference type="NCBI Taxonomy" id="30085"/>
    <lineage>
        <taxon>Eukaryota</taxon>
        <taxon>Metazoa</taxon>
        <taxon>Ecdysozoa</taxon>
        <taxon>Arthropoda</taxon>
        <taxon>Hexapoda</taxon>
        <taxon>Insecta</taxon>
        <taxon>Pterygota</taxon>
        <taxon>Neoptera</taxon>
        <taxon>Paraneoptera</taxon>
        <taxon>Hemiptera</taxon>
        <taxon>Heteroptera</taxon>
        <taxon>Panheteroptera</taxon>
        <taxon>Cimicomorpha</taxon>
        <taxon>Miridae</taxon>
        <taxon>Mirini</taxon>
        <taxon>Lygus</taxon>
    </lineage>
</organism>
<reference evidence="1" key="2">
    <citation type="submission" date="2014-07" db="EMBL/GenBank/DDBJ databases">
        <authorList>
            <person name="Hull J."/>
        </authorList>
    </citation>
    <scope>NUCLEOTIDE SEQUENCE</scope>
</reference>
<proteinExistence type="predicted"/>